<name>A0A498S8J5_ACAVI</name>
<evidence type="ECO:0000256" key="4">
    <source>
        <dbReference type="ARBA" id="ARBA00022771"/>
    </source>
</evidence>
<dbReference type="SMART" id="SM00557">
    <property type="entry name" value="IG_FLMN"/>
    <property type="match status" value="1"/>
</dbReference>
<dbReference type="PROSITE" id="PS50119">
    <property type="entry name" value="ZF_BBOX"/>
    <property type="match status" value="1"/>
</dbReference>
<dbReference type="STRING" id="6277.A0A498S8J5"/>
<dbReference type="PROSITE" id="PS50194">
    <property type="entry name" value="FILAMIN_REPEAT"/>
    <property type="match status" value="1"/>
</dbReference>
<gene>
    <name evidence="11" type="ORF">NAV_LOCUS961</name>
</gene>
<dbReference type="InterPro" id="IPR001841">
    <property type="entry name" value="Znf_RING"/>
</dbReference>
<keyword evidence="5" id="KW-0862">Zinc</keyword>
<organism evidence="11 12">
    <name type="scientific">Acanthocheilonema viteae</name>
    <name type="common">Filarial nematode worm</name>
    <name type="synonym">Dipetalonema viteae</name>
    <dbReference type="NCBI Taxonomy" id="6277"/>
    <lineage>
        <taxon>Eukaryota</taxon>
        <taxon>Metazoa</taxon>
        <taxon>Ecdysozoa</taxon>
        <taxon>Nematoda</taxon>
        <taxon>Chromadorea</taxon>
        <taxon>Rhabditida</taxon>
        <taxon>Spirurina</taxon>
        <taxon>Spiruromorpha</taxon>
        <taxon>Filarioidea</taxon>
        <taxon>Onchocercidae</taxon>
        <taxon>Acanthocheilonema</taxon>
    </lineage>
</organism>
<evidence type="ECO:0000256" key="2">
    <source>
        <dbReference type="ARBA" id="ARBA00022723"/>
    </source>
</evidence>
<keyword evidence="2" id="KW-0479">Metal-binding</keyword>
<dbReference type="Pfam" id="PF00630">
    <property type="entry name" value="Filamin"/>
    <property type="match status" value="1"/>
</dbReference>
<dbReference type="InterPro" id="IPR000315">
    <property type="entry name" value="Znf_B-box"/>
</dbReference>
<dbReference type="PROSITE" id="PS51125">
    <property type="entry name" value="NHL"/>
    <property type="match status" value="1"/>
</dbReference>
<dbReference type="InterPro" id="IPR001298">
    <property type="entry name" value="Filamin/ABP280_rpt"/>
</dbReference>
<evidence type="ECO:0000256" key="3">
    <source>
        <dbReference type="ARBA" id="ARBA00022737"/>
    </source>
</evidence>
<dbReference type="InterPro" id="IPR013783">
    <property type="entry name" value="Ig-like_fold"/>
</dbReference>
<dbReference type="EMBL" id="UPTC01000072">
    <property type="protein sequence ID" value="VBB26131.1"/>
    <property type="molecule type" value="Genomic_DNA"/>
</dbReference>
<dbReference type="Gene3D" id="2.60.40.10">
    <property type="entry name" value="Immunoglobulins"/>
    <property type="match status" value="1"/>
</dbReference>
<dbReference type="InterPro" id="IPR047153">
    <property type="entry name" value="TRIM45/56/19-like"/>
</dbReference>
<dbReference type="PROSITE" id="PS50089">
    <property type="entry name" value="ZF_RING_2"/>
    <property type="match status" value="1"/>
</dbReference>
<protein>
    <recommendedName>
        <fullName evidence="13">B box-type domain-containing protein</fullName>
    </recommendedName>
</protein>
<dbReference type="Gene3D" id="3.30.40.10">
    <property type="entry name" value="Zinc/RING finger domain, C3HC4 (zinc finger)"/>
    <property type="match status" value="1"/>
</dbReference>
<evidence type="ECO:0000313" key="12">
    <source>
        <dbReference type="Proteomes" id="UP000276991"/>
    </source>
</evidence>
<evidence type="ECO:0000313" key="11">
    <source>
        <dbReference type="EMBL" id="VBB26131.1"/>
    </source>
</evidence>
<dbReference type="GO" id="GO:0005654">
    <property type="term" value="C:nucleoplasm"/>
    <property type="evidence" value="ECO:0007669"/>
    <property type="project" value="TreeGrafter"/>
</dbReference>
<keyword evidence="3" id="KW-0677">Repeat</keyword>
<dbReference type="GO" id="GO:0008270">
    <property type="term" value="F:zinc ion binding"/>
    <property type="evidence" value="ECO:0007669"/>
    <property type="project" value="UniProtKB-KW"/>
</dbReference>
<sequence>MRLIRGHMASTFIETVNINLEDFSETFLTCATCLCTYDQERKKAKLLSCSHTVCLECLLRMEQLPQVNPWEPTIFVAYGQENDGFYSEKIGSLDLKTLADNAVIETGIVRCPLCREMITLPSGGSNAFPSSFLINQLLDLMQKQRKDVVPNCSVHQQEQLLYCEACDLVFCQHCDSPSTRDCSDHTVIPFSIAIKRLSEIVVYKANQCVASLNTAAANVKYETLQLDRNVDNIIDGLNASFQEICQLVENRRRQLIDAVRMMRDEKQKVLRDQTELIDSYRKKLERELEICQVDVREIGARTTRVMIATEEALALTEPRENAFLKLHMDTKKLLFKIEKSLSQFGAVSGSTTFPGLCTIELMDTSSVCTETHLMLTTYDVNGKRRDSGGDPVKVEIVKAKLGQQSSDESSNTEKIDAVIKDGEDGTYSICFKAYEPCQYSIRVTIFGRPVKNSPFSVNVSSHHCPKWHFGSHGVGALQLNQPVKIFQDSREQIYILDTGNNRIKVLDVNGEFLKDIKSGGIKGGSTVGMTVLPSGDILTLNWRTKELCRCDSSGELLQTMSFTEFAEPVDLCVDSRGRYLIADTACMKVFVFDSAFRPLFSFSVVTHTGQAPITCVCVGLNDDILVGTCSALLLYDGGGRFMREISLCSAAHPGRMMALACSVCSRTGNIVSAVVDSKKNRAYLVVCQYKGNFLFSMDSYGSRLKRPCGVFIASSSKWSGMCFVVDSATHSVKAFHYK</sequence>
<keyword evidence="4 6" id="KW-0863">Zinc-finger</keyword>
<dbReference type="GO" id="GO:0061630">
    <property type="term" value="F:ubiquitin protein ligase activity"/>
    <property type="evidence" value="ECO:0007669"/>
    <property type="project" value="TreeGrafter"/>
</dbReference>
<accession>A0A498S8J5</accession>
<feature type="domain" description="RING-type" evidence="9">
    <location>
        <begin position="30"/>
        <end position="115"/>
    </location>
</feature>
<evidence type="ECO:0000259" key="10">
    <source>
        <dbReference type="PROSITE" id="PS50119"/>
    </source>
</evidence>
<evidence type="ECO:0000256" key="7">
    <source>
        <dbReference type="PROSITE-ProRule" id="PRU00087"/>
    </source>
</evidence>
<dbReference type="InterPro" id="IPR014756">
    <property type="entry name" value="Ig_E-set"/>
</dbReference>
<dbReference type="PROSITE" id="PS00518">
    <property type="entry name" value="ZF_RING_1"/>
    <property type="match status" value="1"/>
</dbReference>
<dbReference type="Gene3D" id="2.120.10.30">
    <property type="entry name" value="TolB, C-terminal domain"/>
    <property type="match status" value="1"/>
</dbReference>
<dbReference type="InterPro" id="IPR013083">
    <property type="entry name" value="Znf_RING/FYVE/PHD"/>
</dbReference>
<feature type="domain" description="B box-type" evidence="10">
    <location>
        <begin position="152"/>
        <end position="190"/>
    </location>
</feature>
<evidence type="ECO:0000259" key="9">
    <source>
        <dbReference type="PROSITE" id="PS50089"/>
    </source>
</evidence>
<dbReference type="OrthoDB" id="252722at2759"/>
<dbReference type="SUPFAM" id="SSF57850">
    <property type="entry name" value="RING/U-box"/>
    <property type="match status" value="1"/>
</dbReference>
<dbReference type="PANTHER" id="PTHR25462">
    <property type="entry name" value="BONUS, ISOFORM C-RELATED"/>
    <property type="match status" value="1"/>
</dbReference>
<feature type="repeat" description="NHL" evidence="8">
    <location>
        <begin position="469"/>
        <end position="509"/>
    </location>
</feature>
<comment type="similarity">
    <text evidence="1">Belongs to the TRIM/RBCC family.</text>
</comment>
<evidence type="ECO:0000256" key="8">
    <source>
        <dbReference type="PROSITE-ProRule" id="PRU00504"/>
    </source>
</evidence>
<dbReference type="SUPFAM" id="SSF101898">
    <property type="entry name" value="NHL repeat"/>
    <property type="match status" value="1"/>
</dbReference>
<proteinExistence type="inferred from homology"/>
<dbReference type="SUPFAM" id="SSF81296">
    <property type="entry name" value="E set domains"/>
    <property type="match status" value="1"/>
</dbReference>
<dbReference type="SUPFAM" id="SSF57845">
    <property type="entry name" value="B-box zinc-binding domain"/>
    <property type="match status" value="1"/>
</dbReference>
<dbReference type="AlphaFoldDB" id="A0A498S8J5"/>
<feature type="repeat" description="Filamin" evidence="7">
    <location>
        <begin position="376"/>
        <end position="459"/>
    </location>
</feature>
<dbReference type="InterPro" id="IPR001258">
    <property type="entry name" value="NHL_repeat"/>
</dbReference>
<dbReference type="InterPro" id="IPR017907">
    <property type="entry name" value="Znf_RING_CS"/>
</dbReference>
<dbReference type="InterPro" id="IPR017868">
    <property type="entry name" value="Filamin/ABP280_repeat-like"/>
</dbReference>
<dbReference type="Proteomes" id="UP000276991">
    <property type="component" value="Unassembled WGS sequence"/>
</dbReference>
<keyword evidence="12" id="KW-1185">Reference proteome</keyword>
<evidence type="ECO:0000256" key="6">
    <source>
        <dbReference type="PROSITE-ProRule" id="PRU00024"/>
    </source>
</evidence>
<dbReference type="InterPro" id="IPR011042">
    <property type="entry name" value="6-blade_b-propeller_TolB-like"/>
</dbReference>
<dbReference type="PANTHER" id="PTHR25462:SF285">
    <property type="entry name" value="RING-TYPE DOMAIN-CONTAINING PROTEIN"/>
    <property type="match status" value="1"/>
</dbReference>
<evidence type="ECO:0008006" key="13">
    <source>
        <dbReference type="Google" id="ProtNLM"/>
    </source>
</evidence>
<evidence type="ECO:0000256" key="1">
    <source>
        <dbReference type="ARBA" id="ARBA00008518"/>
    </source>
</evidence>
<evidence type="ECO:0000256" key="5">
    <source>
        <dbReference type="ARBA" id="ARBA00022833"/>
    </source>
</evidence>
<dbReference type="SMART" id="SM00184">
    <property type="entry name" value="RING"/>
    <property type="match status" value="1"/>
</dbReference>
<reference evidence="11 12" key="1">
    <citation type="submission" date="2018-08" db="EMBL/GenBank/DDBJ databases">
        <authorList>
            <person name="Laetsch R D."/>
            <person name="Stevens L."/>
            <person name="Kumar S."/>
            <person name="Blaxter L. M."/>
        </authorList>
    </citation>
    <scope>NUCLEOTIDE SEQUENCE [LARGE SCALE GENOMIC DNA]</scope>
</reference>